<evidence type="ECO:0000313" key="6">
    <source>
        <dbReference type="Proteomes" id="UP000038010"/>
    </source>
</evidence>
<dbReference type="EMBL" id="LFJN01000015">
    <property type="protein sequence ID" value="KPI39213.1"/>
    <property type="molecule type" value="Genomic_DNA"/>
</dbReference>
<dbReference type="InterPro" id="IPR008733">
    <property type="entry name" value="PEX11"/>
</dbReference>
<comment type="caution">
    <text evidence="5">The sequence shown here is derived from an EMBL/GenBank/DDBJ whole genome shotgun (WGS) entry which is preliminary data.</text>
</comment>
<organism evidence="5 6">
    <name type="scientific">Cyphellophora attinorum</name>
    <dbReference type="NCBI Taxonomy" id="1664694"/>
    <lineage>
        <taxon>Eukaryota</taxon>
        <taxon>Fungi</taxon>
        <taxon>Dikarya</taxon>
        <taxon>Ascomycota</taxon>
        <taxon>Pezizomycotina</taxon>
        <taxon>Eurotiomycetes</taxon>
        <taxon>Chaetothyriomycetidae</taxon>
        <taxon>Chaetothyriales</taxon>
        <taxon>Cyphellophoraceae</taxon>
        <taxon>Cyphellophora</taxon>
    </lineage>
</organism>
<dbReference type="GeneID" id="28737037"/>
<keyword evidence="1" id="KW-0962">Peroxisome biogenesis</keyword>
<evidence type="ECO:0000256" key="1">
    <source>
        <dbReference type="ARBA" id="ARBA00022593"/>
    </source>
</evidence>
<dbReference type="Pfam" id="PF05648">
    <property type="entry name" value="PEX11"/>
    <property type="match status" value="1"/>
</dbReference>
<sequence>MVADALVYHPAVSHYLRYVATTIGRDKVLRTIQYFSRFYAWYLYRTNNPERLIQPWATLKVQFALVRKVLRAGKFVEHVRAGSELYDAASKTRSGDQITAYLQILRQVGYAGYLFFDMLTLPDALGVKKYTSAKRLQATAYRMWLLGLAASASAGVYTHYKLQARLKGISVKDPEGRVERLNVAKQQKATNMQLVSDLCDLTVPVHSLDTLPSTMA</sequence>
<accession>A0A0N1H366</accession>
<keyword evidence="2" id="KW-0472">Membrane</keyword>
<keyword evidence="6" id="KW-1185">Reference proteome</keyword>
<dbReference type="RefSeq" id="XP_017999176.1">
    <property type="nucleotide sequence ID" value="XM_018145157.1"/>
</dbReference>
<keyword evidence="3" id="KW-0576">Peroxisome</keyword>
<comment type="subcellular location">
    <subcellularLocation>
        <location evidence="4">Peroxisome membrane</location>
    </subcellularLocation>
</comment>
<dbReference type="STRING" id="1664694.A0A0N1H366"/>
<gene>
    <name evidence="5" type="ORF">AB675_4980</name>
</gene>
<dbReference type="GO" id="GO:0016559">
    <property type="term" value="P:peroxisome fission"/>
    <property type="evidence" value="ECO:0007669"/>
    <property type="project" value="InterPro"/>
</dbReference>
<dbReference type="AlphaFoldDB" id="A0A0N1H366"/>
<dbReference type="PANTHER" id="PTHR12652:SF50">
    <property type="entry name" value="PEROXIN 11"/>
    <property type="match status" value="1"/>
</dbReference>
<dbReference type="PANTHER" id="PTHR12652">
    <property type="entry name" value="PEROXISOMAL BIOGENESIS FACTOR 11"/>
    <property type="match status" value="1"/>
</dbReference>
<name>A0A0N1H366_9EURO</name>
<dbReference type="VEuPathDB" id="FungiDB:AB675_4980"/>
<evidence type="ECO:0000313" key="5">
    <source>
        <dbReference type="EMBL" id="KPI39213.1"/>
    </source>
</evidence>
<evidence type="ECO:0000256" key="3">
    <source>
        <dbReference type="ARBA" id="ARBA00023140"/>
    </source>
</evidence>
<dbReference type="OrthoDB" id="411017at2759"/>
<evidence type="ECO:0000256" key="4">
    <source>
        <dbReference type="ARBA" id="ARBA00046271"/>
    </source>
</evidence>
<proteinExistence type="predicted"/>
<protein>
    <submittedName>
        <fullName evidence="5">Peroxisomal membrane protein PMP27</fullName>
    </submittedName>
</protein>
<dbReference type="Proteomes" id="UP000038010">
    <property type="component" value="Unassembled WGS sequence"/>
</dbReference>
<evidence type="ECO:0000256" key="2">
    <source>
        <dbReference type="ARBA" id="ARBA00023136"/>
    </source>
</evidence>
<reference evidence="5 6" key="1">
    <citation type="submission" date="2015-06" db="EMBL/GenBank/DDBJ databases">
        <title>Draft genome of the ant-associated black yeast Phialophora attae CBS 131958.</title>
        <authorList>
            <person name="Moreno L.F."/>
            <person name="Stielow B.J."/>
            <person name="de Hoog S."/>
            <person name="Vicente V.A."/>
            <person name="Weiss V.A."/>
            <person name="de Vries M."/>
            <person name="Cruz L.M."/>
            <person name="Souza E.M."/>
        </authorList>
    </citation>
    <scope>NUCLEOTIDE SEQUENCE [LARGE SCALE GENOMIC DNA]</scope>
    <source>
        <strain evidence="5 6">CBS 131958</strain>
    </source>
</reference>
<dbReference type="GO" id="GO:0005778">
    <property type="term" value="C:peroxisomal membrane"/>
    <property type="evidence" value="ECO:0007669"/>
    <property type="project" value="UniProtKB-SubCell"/>
</dbReference>